<comment type="subcellular location">
    <subcellularLocation>
        <location evidence="1">Cell inner membrane</location>
        <topology evidence="1">Peripheral membrane protein</topology>
    </subcellularLocation>
</comment>
<keyword evidence="3" id="KW-0813">Transport</keyword>
<dbReference type="SUPFAM" id="SSF52540">
    <property type="entry name" value="P-loop containing nucleoside triphosphate hydrolases"/>
    <property type="match status" value="1"/>
</dbReference>
<evidence type="ECO:0000313" key="12">
    <source>
        <dbReference type="Proteomes" id="UP000296159"/>
    </source>
</evidence>
<dbReference type="EC" id="7.4.2.9" evidence="8"/>
<evidence type="ECO:0000256" key="1">
    <source>
        <dbReference type="ARBA" id="ARBA00004417"/>
    </source>
</evidence>
<evidence type="ECO:0000259" key="10">
    <source>
        <dbReference type="PROSITE" id="PS50893"/>
    </source>
</evidence>
<evidence type="ECO:0000256" key="7">
    <source>
        <dbReference type="ARBA" id="ARBA00023136"/>
    </source>
</evidence>
<evidence type="ECO:0000256" key="6">
    <source>
        <dbReference type="ARBA" id="ARBA00022840"/>
    </source>
</evidence>
<dbReference type="EMBL" id="QDKH01000026">
    <property type="protein sequence ID" value="PWC11866.1"/>
    <property type="molecule type" value="Genomic_DNA"/>
</dbReference>
<gene>
    <name evidence="11" type="ORF">DDT56_18730</name>
</gene>
<evidence type="ECO:0000256" key="2">
    <source>
        <dbReference type="ARBA" id="ARBA00005417"/>
    </source>
</evidence>
<dbReference type="SMART" id="SM00382">
    <property type="entry name" value="AAA"/>
    <property type="match status" value="1"/>
</dbReference>
<dbReference type="RefSeq" id="WP_136167918.1">
    <property type="nucleotide sequence ID" value="NZ_KZ819089.1"/>
</dbReference>
<comment type="catalytic activity">
    <reaction evidence="9">
        <text>a dipeptide(out) + ATP + H2O = a dipeptide(in) + ADP + phosphate + H(+)</text>
        <dbReference type="Rhea" id="RHEA:23120"/>
        <dbReference type="ChEBI" id="CHEBI:15377"/>
        <dbReference type="ChEBI" id="CHEBI:15378"/>
        <dbReference type="ChEBI" id="CHEBI:30616"/>
        <dbReference type="ChEBI" id="CHEBI:43474"/>
        <dbReference type="ChEBI" id="CHEBI:90799"/>
        <dbReference type="ChEBI" id="CHEBI:456216"/>
        <dbReference type="EC" id="7.4.2.9"/>
    </reaction>
</comment>
<dbReference type="GO" id="GO:0016887">
    <property type="term" value="F:ATP hydrolysis activity"/>
    <property type="evidence" value="ECO:0007669"/>
    <property type="project" value="InterPro"/>
</dbReference>
<evidence type="ECO:0000256" key="8">
    <source>
        <dbReference type="ARBA" id="ARBA00038852"/>
    </source>
</evidence>
<dbReference type="Pfam" id="PF00005">
    <property type="entry name" value="ABC_tran"/>
    <property type="match status" value="1"/>
</dbReference>
<dbReference type="InterPro" id="IPR003593">
    <property type="entry name" value="AAA+_ATPase"/>
</dbReference>
<organism evidence="11 12">
    <name type="scientific">Brenneria corticis</name>
    <dbReference type="NCBI Taxonomy" id="2173106"/>
    <lineage>
        <taxon>Bacteria</taxon>
        <taxon>Pseudomonadati</taxon>
        <taxon>Pseudomonadota</taxon>
        <taxon>Gammaproteobacteria</taxon>
        <taxon>Enterobacterales</taxon>
        <taxon>Pectobacteriaceae</taxon>
        <taxon>Brenneria</taxon>
    </lineage>
</organism>
<dbReference type="InterPro" id="IPR050388">
    <property type="entry name" value="ABC_Ni/Peptide_Import"/>
</dbReference>
<dbReference type="GO" id="GO:0005524">
    <property type="term" value="F:ATP binding"/>
    <property type="evidence" value="ECO:0007669"/>
    <property type="project" value="UniProtKB-KW"/>
</dbReference>
<dbReference type="InterPro" id="IPR027417">
    <property type="entry name" value="P-loop_NTPase"/>
</dbReference>
<sequence length="286" mass="32014">MSDLLRVENLRVGLASGERALLHDISFTLPRHACLGIVGESGSGKSLTCRALMGLLGGQFTRSGLAWLDGADLLAQDAEAMRRLRGKTIGMILQHPMSAFDPLQTLGSQMVETFRAHLPLNQRDARGMALEMMRRVRLRDVTQLFDKYPSQISGGMLQRIMIAIALALEPQLLIADEPTTALDSVTQYDIMEEFRAIRERLGTTMMFISHDFGVVNRIADRVLVMHQGRAVEQGDVRQVLRQPQHQHTRYLVASRQALQQRYQIVVNPPRQGPESVSQERVGEHIG</sequence>
<dbReference type="Proteomes" id="UP000296159">
    <property type="component" value="Unassembled WGS sequence"/>
</dbReference>
<evidence type="ECO:0000256" key="4">
    <source>
        <dbReference type="ARBA" id="ARBA00022475"/>
    </source>
</evidence>
<dbReference type="InterPro" id="IPR003439">
    <property type="entry name" value="ABC_transporter-like_ATP-bd"/>
</dbReference>
<protein>
    <recommendedName>
        <fullName evidence="8">ABC-type dipeptide transporter</fullName>
        <ecNumber evidence="8">7.4.2.9</ecNumber>
    </recommendedName>
</protein>
<dbReference type="CDD" id="cd03257">
    <property type="entry name" value="ABC_NikE_OppD_transporters"/>
    <property type="match status" value="1"/>
</dbReference>
<evidence type="ECO:0000256" key="3">
    <source>
        <dbReference type="ARBA" id="ARBA00022448"/>
    </source>
</evidence>
<keyword evidence="4" id="KW-1003">Cell membrane</keyword>
<evidence type="ECO:0000256" key="9">
    <source>
        <dbReference type="ARBA" id="ARBA00047356"/>
    </source>
</evidence>
<keyword evidence="6 11" id="KW-0067">ATP-binding</keyword>
<keyword evidence="7" id="KW-0472">Membrane</keyword>
<reference evidence="11 12" key="1">
    <citation type="submission" date="2018-04" db="EMBL/GenBank/DDBJ databases">
        <title>Brenneria corticis sp.nov.</title>
        <authorList>
            <person name="Li Y."/>
        </authorList>
    </citation>
    <scope>NUCLEOTIDE SEQUENCE [LARGE SCALE GENOMIC DNA]</scope>
    <source>
        <strain evidence="11 12">CFCC 11842</strain>
    </source>
</reference>
<accession>A0A2U1TR36</accession>
<dbReference type="PANTHER" id="PTHR43297:SF2">
    <property type="entry name" value="DIPEPTIDE TRANSPORT ATP-BINDING PROTEIN DPPD"/>
    <property type="match status" value="1"/>
</dbReference>
<keyword evidence="5" id="KW-0547">Nucleotide-binding</keyword>
<dbReference type="PROSITE" id="PS50893">
    <property type="entry name" value="ABC_TRANSPORTER_2"/>
    <property type="match status" value="1"/>
</dbReference>
<dbReference type="AlphaFoldDB" id="A0A2U1TR36"/>
<dbReference type="PROSITE" id="PS00211">
    <property type="entry name" value="ABC_TRANSPORTER_1"/>
    <property type="match status" value="1"/>
</dbReference>
<evidence type="ECO:0000313" key="11">
    <source>
        <dbReference type="EMBL" id="PWC11866.1"/>
    </source>
</evidence>
<evidence type="ECO:0000256" key="5">
    <source>
        <dbReference type="ARBA" id="ARBA00022741"/>
    </source>
</evidence>
<comment type="caution">
    <text evidence="11">The sequence shown here is derived from an EMBL/GenBank/DDBJ whole genome shotgun (WGS) entry which is preliminary data.</text>
</comment>
<comment type="similarity">
    <text evidence="2">Belongs to the ABC transporter superfamily.</text>
</comment>
<dbReference type="PANTHER" id="PTHR43297">
    <property type="entry name" value="OLIGOPEPTIDE TRANSPORT ATP-BINDING PROTEIN APPD"/>
    <property type="match status" value="1"/>
</dbReference>
<proteinExistence type="inferred from homology"/>
<feature type="domain" description="ABC transporter" evidence="10">
    <location>
        <begin position="5"/>
        <end position="252"/>
    </location>
</feature>
<dbReference type="GO" id="GO:0005886">
    <property type="term" value="C:plasma membrane"/>
    <property type="evidence" value="ECO:0007669"/>
    <property type="project" value="UniProtKB-SubCell"/>
</dbReference>
<keyword evidence="12" id="KW-1185">Reference proteome</keyword>
<dbReference type="InterPro" id="IPR017871">
    <property type="entry name" value="ABC_transporter-like_CS"/>
</dbReference>
<name>A0A2U1TR36_9GAMM</name>
<dbReference type="Gene3D" id="3.40.50.300">
    <property type="entry name" value="P-loop containing nucleotide triphosphate hydrolases"/>
    <property type="match status" value="1"/>
</dbReference>